<dbReference type="STRING" id="402600.SAMN05216188_10765"/>
<dbReference type="Pfam" id="PF04972">
    <property type="entry name" value="BON"/>
    <property type="match status" value="1"/>
</dbReference>
<dbReference type="SUPFAM" id="SSF54631">
    <property type="entry name" value="CBS-domain pair"/>
    <property type="match status" value="1"/>
</dbReference>
<evidence type="ECO:0000313" key="2">
    <source>
        <dbReference type="EMBL" id="SER01024.1"/>
    </source>
</evidence>
<sequence length="133" mass="14738">MREATAASPMTREVTTADVGCSFEELVRLVLDCGGELVGVLSRRDLLKLFLHEDDELRTTIRDDVFGRVLWVDQDTVEVAGGVVTLRGALERRSEAEVAEHLVRALPGVVDVRNRLECGWNDTAGIRQTEIFG</sequence>
<proteinExistence type="predicted"/>
<dbReference type="InterPro" id="IPR046342">
    <property type="entry name" value="CBS_dom_sf"/>
</dbReference>
<gene>
    <name evidence="2" type="ORF">SAMN05216188_10765</name>
</gene>
<organism evidence="2 3">
    <name type="scientific">Lentzea xinjiangensis</name>
    <dbReference type="NCBI Taxonomy" id="402600"/>
    <lineage>
        <taxon>Bacteria</taxon>
        <taxon>Bacillati</taxon>
        <taxon>Actinomycetota</taxon>
        <taxon>Actinomycetes</taxon>
        <taxon>Pseudonocardiales</taxon>
        <taxon>Pseudonocardiaceae</taxon>
        <taxon>Lentzea</taxon>
    </lineage>
</organism>
<dbReference type="PROSITE" id="PS50914">
    <property type="entry name" value="BON"/>
    <property type="match status" value="1"/>
</dbReference>
<keyword evidence="3" id="KW-1185">Reference proteome</keyword>
<dbReference type="Proteomes" id="UP000199352">
    <property type="component" value="Unassembled WGS sequence"/>
</dbReference>
<dbReference type="InterPro" id="IPR007055">
    <property type="entry name" value="BON_dom"/>
</dbReference>
<name>A0A1H9KPE5_9PSEU</name>
<reference evidence="3" key="1">
    <citation type="submission" date="2016-10" db="EMBL/GenBank/DDBJ databases">
        <authorList>
            <person name="Varghese N."/>
            <person name="Submissions S."/>
        </authorList>
    </citation>
    <scope>NUCLEOTIDE SEQUENCE [LARGE SCALE GENOMIC DNA]</scope>
    <source>
        <strain evidence="3">CGMCC 4.3525</strain>
    </source>
</reference>
<dbReference type="EMBL" id="FOFR01000007">
    <property type="protein sequence ID" value="SER01024.1"/>
    <property type="molecule type" value="Genomic_DNA"/>
</dbReference>
<feature type="domain" description="BON" evidence="1">
    <location>
        <begin position="53"/>
        <end position="120"/>
    </location>
</feature>
<evidence type="ECO:0000313" key="3">
    <source>
        <dbReference type="Proteomes" id="UP000199352"/>
    </source>
</evidence>
<accession>A0A1H9KPE5</accession>
<protein>
    <submittedName>
        <fullName evidence="2">BON domain-containing protein</fullName>
    </submittedName>
</protein>
<dbReference type="AlphaFoldDB" id="A0A1H9KPE5"/>
<evidence type="ECO:0000259" key="1">
    <source>
        <dbReference type="PROSITE" id="PS50914"/>
    </source>
</evidence>
<dbReference type="Gene3D" id="3.30.1340.30">
    <property type="match status" value="1"/>
</dbReference>